<proteinExistence type="predicted"/>
<name>A0A6P2N3L0_BURL3</name>
<dbReference type="AlphaFoldDB" id="A0A6P2N3L0"/>
<feature type="compositionally biased region" description="Basic residues" evidence="1">
    <location>
        <begin position="180"/>
        <end position="189"/>
    </location>
</feature>
<protein>
    <submittedName>
        <fullName evidence="2">Uncharacterized protein</fullName>
    </submittedName>
</protein>
<sequence length="198" mass="22072">MRRRCNLLRRSCRHVQPNCRMPDAGCRMPDARRPTPDARRPTPDARRPTPDARHPTPDTRHPTPDTRHPTPTVTAIPRIRRRQEAGRAMPTYPSFRGRFGGAVAPAATCPLVTFHRTNSCNRRARCRRLEPVADAATAATGPPGGPLRPAHRARSHLKRVFRRDVKVPATNEATNNPAGRARRSARGRHALASPCRTP</sequence>
<feature type="region of interest" description="Disordered" evidence="1">
    <location>
        <begin position="17"/>
        <end position="93"/>
    </location>
</feature>
<dbReference type="EMBL" id="CABVPY010000027">
    <property type="protein sequence ID" value="VWB88780.1"/>
    <property type="molecule type" value="Genomic_DNA"/>
</dbReference>
<reference evidence="2 3" key="1">
    <citation type="submission" date="2019-09" db="EMBL/GenBank/DDBJ databases">
        <authorList>
            <person name="Depoorter E."/>
        </authorList>
    </citation>
    <scope>NUCLEOTIDE SEQUENCE [LARGE SCALE GENOMIC DNA]</scope>
    <source>
        <strain evidence="2">LMG 6863</strain>
    </source>
</reference>
<feature type="compositionally biased region" description="Basic residues" evidence="1">
    <location>
        <begin position="149"/>
        <end position="161"/>
    </location>
</feature>
<evidence type="ECO:0000256" key="1">
    <source>
        <dbReference type="SAM" id="MobiDB-lite"/>
    </source>
</evidence>
<evidence type="ECO:0000313" key="2">
    <source>
        <dbReference type="EMBL" id="VWB88780.1"/>
    </source>
</evidence>
<feature type="compositionally biased region" description="Basic and acidic residues" evidence="1">
    <location>
        <begin position="29"/>
        <end position="68"/>
    </location>
</feature>
<dbReference type="Proteomes" id="UP000494170">
    <property type="component" value="Unassembled WGS sequence"/>
</dbReference>
<evidence type="ECO:0000313" key="3">
    <source>
        <dbReference type="Proteomes" id="UP000494170"/>
    </source>
</evidence>
<organism evidence="2 3">
    <name type="scientific">Burkholderia lata (strain ATCC 17760 / DSM 23089 / LMG 22485 / NCIMB 9086 / R18194 / 383)</name>
    <dbReference type="NCBI Taxonomy" id="482957"/>
    <lineage>
        <taxon>Bacteria</taxon>
        <taxon>Pseudomonadati</taxon>
        <taxon>Pseudomonadota</taxon>
        <taxon>Betaproteobacteria</taxon>
        <taxon>Burkholderiales</taxon>
        <taxon>Burkholderiaceae</taxon>
        <taxon>Burkholderia</taxon>
        <taxon>Burkholderia cepacia complex</taxon>
    </lineage>
</organism>
<accession>A0A6P2N3L0</accession>
<feature type="region of interest" description="Disordered" evidence="1">
    <location>
        <begin position="135"/>
        <end position="198"/>
    </location>
</feature>
<gene>
    <name evidence="2" type="ORF">BLA6863_04228</name>
</gene>